<reference evidence="3 4" key="1">
    <citation type="submission" date="2018-05" db="EMBL/GenBank/DDBJ databases">
        <title>Leucothrix arctica sp. nov., isolated from Arctic seawater.</title>
        <authorList>
            <person name="Choi A."/>
            <person name="Baek K."/>
        </authorList>
    </citation>
    <scope>NUCLEOTIDE SEQUENCE [LARGE SCALE GENOMIC DNA]</scope>
    <source>
        <strain evidence="3 4">IMCC9719</strain>
    </source>
</reference>
<evidence type="ECO:0000313" key="3">
    <source>
        <dbReference type="EMBL" id="PWQ99003.1"/>
    </source>
</evidence>
<dbReference type="OrthoDB" id="1493222at2"/>
<evidence type="ECO:0000256" key="1">
    <source>
        <dbReference type="SAM" id="MobiDB-lite"/>
    </source>
</evidence>
<accession>A0A317CNF1</accession>
<keyword evidence="2" id="KW-1133">Transmembrane helix</keyword>
<dbReference type="Gene3D" id="1.10.150.20">
    <property type="entry name" value="5' to 3' exonuclease, C-terminal subdomain"/>
    <property type="match status" value="1"/>
</dbReference>
<protein>
    <submittedName>
        <fullName evidence="3">Uncharacterized protein</fullName>
    </submittedName>
</protein>
<feature type="transmembrane region" description="Helical" evidence="2">
    <location>
        <begin position="12"/>
        <end position="32"/>
    </location>
</feature>
<evidence type="ECO:0000256" key="2">
    <source>
        <dbReference type="SAM" id="Phobius"/>
    </source>
</evidence>
<feature type="compositionally biased region" description="Basic and acidic residues" evidence="1">
    <location>
        <begin position="77"/>
        <end position="89"/>
    </location>
</feature>
<evidence type="ECO:0000313" key="4">
    <source>
        <dbReference type="Proteomes" id="UP000245506"/>
    </source>
</evidence>
<name>A0A317CNF1_9GAMM</name>
<organism evidence="3 4">
    <name type="scientific">Leucothrix arctica</name>
    <dbReference type="NCBI Taxonomy" id="1481894"/>
    <lineage>
        <taxon>Bacteria</taxon>
        <taxon>Pseudomonadati</taxon>
        <taxon>Pseudomonadota</taxon>
        <taxon>Gammaproteobacteria</taxon>
        <taxon>Thiotrichales</taxon>
        <taxon>Thiotrichaceae</taxon>
        <taxon>Leucothrix</taxon>
    </lineage>
</organism>
<gene>
    <name evidence="3" type="ORF">DKT75_02270</name>
</gene>
<dbReference type="Proteomes" id="UP000245506">
    <property type="component" value="Unassembled WGS sequence"/>
</dbReference>
<comment type="caution">
    <text evidence="3">The sequence shown here is derived from an EMBL/GenBank/DDBJ whole genome shotgun (WGS) entry which is preliminary data.</text>
</comment>
<keyword evidence="2" id="KW-0812">Transmembrane</keyword>
<keyword evidence="4" id="KW-1185">Reference proteome</keyword>
<sequence length="560" mass="58443">MPTDYTLMDATLEILLMLLAAFLLGWLFCWIIKKLFGGRNLETAENAELKGMTTGVSADISQQASQPQERSGLSASSRERLYDPEHGLTKDTLDASIPTIETSDLSVDELDFDAAANRPRIDLPDLNMPEPDLKGKLSAGMDLGKGGLKKGLGAAAVGLGGIAAGASAMKDKAVDSIPDVELPDIDLKGKLDTGLDAAKAGLDNVTGGIGSLKDKAMDSVSDMELPDLDLKGKLDAGVDLGKGGIDAGLDTVKSGLGGITAGAGSLKDKAMDSLPDMDLPDLDVKDKLDAGIEAGKSGLGKGFGAATAGLSAIAAGAGSLKDKAVDGVTSGVDTLSTSASSLKDKVTDKGDVVESTTLTPPDLPRSTELEAAIKTPKASLSSSTDDLTRISGIDADTATLLSTHGINSFQALESTDSDTLKSYLSDSDKASISAAEPASWPHQAKLCASQNWGKLAEYQSFLSGTAATATPAVEEVTNKDDLKKIEGIGPFFESLLNKAGITTYAQLKESDRDTLKEIIDAAGPDYRLHEPETWPYQAGLADRGEWKKLQDYIHFMTGRS</sequence>
<dbReference type="RefSeq" id="WP_109821809.1">
    <property type="nucleotide sequence ID" value="NZ_QGKL01000009.1"/>
</dbReference>
<proteinExistence type="predicted"/>
<feature type="region of interest" description="Disordered" evidence="1">
    <location>
        <begin position="58"/>
        <end position="89"/>
    </location>
</feature>
<dbReference type="AlphaFoldDB" id="A0A317CNF1"/>
<dbReference type="Pfam" id="PF14520">
    <property type="entry name" value="HHH_5"/>
    <property type="match status" value="2"/>
</dbReference>
<feature type="compositionally biased region" description="Polar residues" evidence="1">
    <location>
        <begin position="58"/>
        <end position="76"/>
    </location>
</feature>
<keyword evidence="2" id="KW-0472">Membrane</keyword>
<dbReference type="EMBL" id="QGKL01000009">
    <property type="protein sequence ID" value="PWQ99003.1"/>
    <property type="molecule type" value="Genomic_DNA"/>
</dbReference>